<organism evidence="2 3">
    <name type="scientific">Streptomyces lienomycini</name>
    <dbReference type="NCBI Taxonomy" id="284035"/>
    <lineage>
        <taxon>Bacteria</taxon>
        <taxon>Bacillati</taxon>
        <taxon>Actinomycetota</taxon>
        <taxon>Actinomycetes</taxon>
        <taxon>Kitasatosporales</taxon>
        <taxon>Streptomycetaceae</taxon>
        <taxon>Streptomyces</taxon>
    </lineage>
</organism>
<dbReference type="EMBL" id="JBHSJO010000003">
    <property type="protein sequence ID" value="MFC5020349.1"/>
    <property type="molecule type" value="Genomic_DNA"/>
</dbReference>
<dbReference type="Pfam" id="PF12680">
    <property type="entry name" value="SnoaL_2"/>
    <property type="match status" value="1"/>
</dbReference>
<dbReference type="SUPFAM" id="SSF54427">
    <property type="entry name" value="NTF2-like"/>
    <property type="match status" value="1"/>
</dbReference>
<accession>A0ABV9X5H1</accession>
<name>A0ABV9X5H1_9ACTN</name>
<keyword evidence="3" id="KW-1185">Reference proteome</keyword>
<comment type="caution">
    <text evidence="2">The sequence shown here is derived from an EMBL/GenBank/DDBJ whole genome shotgun (WGS) entry which is preliminary data.</text>
</comment>
<evidence type="ECO:0000313" key="2">
    <source>
        <dbReference type="EMBL" id="MFC5020349.1"/>
    </source>
</evidence>
<dbReference type="Gene3D" id="3.10.450.50">
    <property type="match status" value="1"/>
</dbReference>
<gene>
    <name evidence="2" type="ORF">ACFPRC_36660</name>
</gene>
<feature type="domain" description="SnoaL-like" evidence="1">
    <location>
        <begin position="17"/>
        <end position="122"/>
    </location>
</feature>
<dbReference type="RefSeq" id="WP_328661996.1">
    <property type="nucleotide sequence ID" value="NZ_BAAATN010000022.1"/>
</dbReference>
<dbReference type="InterPro" id="IPR037401">
    <property type="entry name" value="SnoaL-like"/>
</dbReference>
<evidence type="ECO:0000259" key="1">
    <source>
        <dbReference type="Pfam" id="PF12680"/>
    </source>
</evidence>
<dbReference type="InterPro" id="IPR032710">
    <property type="entry name" value="NTF2-like_dom_sf"/>
</dbReference>
<reference evidence="3" key="1">
    <citation type="journal article" date="2019" name="Int. J. Syst. Evol. Microbiol.">
        <title>The Global Catalogue of Microorganisms (GCM) 10K type strain sequencing project: providing services to taxonomists for standard genome sequencing and annotation.</title>
        <authorList>
            <consortium name="The Broad Institute Genomics Platform"/>
            <consortium name="The Broad Institute Genome Sequencing Center for Infectious Disease"/>
            <person name="Wu L."/>
            <person name="Ma J."/>
        </authorList>
    </citation>
    <scope>NUCLEOTIDE SEQUENCE [LARGE SCALE GENOMIC DNA]</scope>
    <source>
        <strain evidence="3">CGMCC 4.1542</strain>
    </source>
</reference>
<proteinExistence type="predicted"/>
<evidence type="ECO:0000313" key="3">
    <source>
        <dbReference type="Proteomes" id="UP001595855"/>
    </source>
</evidence>
<sequence length="152" mass="16701">MTQGQLAPPRDAQAVGRHFLDQIGGGRLEAAFACLADDVVMEMPFAPPGSPTRLEGADALRSLYTGVVGAALSVELPVSATWPFADPEWALVEYTGRIVQPGGHEYTNVYHGLFRVVDGKIKLFRELYDTYRFAEQVPLETRRAMFPTTDEG</sequence>
<dbReference type="Proteomes" id="UP001595855">
    <property type="component" value="Unassembled WGS sequence"/>
</dbReference>
<protein>
    <submittedName>
        <fullName evidence="2">Nuclear transport factor 2 family protein</fullName>
    </submittedName>
</protein>